<keyword evidence="1" id="KW-0472">Membrane</keyword>
<keyword evidence="1" id="KW-1133">Transmembrane helix</keyword>
<dbReference type="AlphaFoldDB" id="A0A6B0UG29"/>
<evidence type="ECO:0000256" key="1">
    <source>
        <dbReference type="SAM" id="Phobius"/>
    </source>
</evidence>
<accession>A0A6B0UG29</accession>
<protein>
    <submittedName>
        <fullName evidence="2">Putative secreted protein</fullName>
    </submittedName>
</protein>
<sequence length="97" mass="10863">MVCLLVAELVGVFVLLSISLIVYLRALSWYLFSCEPLSTYAYVQACSKPPGEGYDSGAPCVLLRKAAFFFFCAPFRNLDASYRDGQINLQNKNMFES</sequence>
<feature type="transmembrane region" description="Helical" evidence="1">
    <location>
        <begin position="6"/>
        <end position="24"/>
    </location>
</feature>
<name>A0A6B0UG29_IXORI</name>
<organism evidence="2">
    <name type="scientific">Ixodes ricinus</name>
    <name type="common">Common tick</name>
    <name type="synonym">Acarus ricinus</name>
    <dbReference type="NCBI Taxonomy" id="34613"/>
    <lineage>
        <taxon>Eukaryota</taxon>
        <taxon>Metazoa</taxon>
        <taxon>Ecdysozoa</taxon>
        <taxon>Arthropoda</taxon>
        <taxon>Chelicerata</taxon>
        <taxon>Arachnida</taxon>
        <taxon>Acari</taxon>
        <taxon>Parasitiformes</taxon>
        <taxon>Ixodida</taxon>
        <taxon>Ixodoidea</taxon>
        <taxon>Ixodidae</taxon>
        <taxon>Ixodinae</taxon>
        <taxon>Ixodes</taxon>
    </lineage>
</organism>
<keyword evidence="1" id="KW-0812">Transmembrane</keyword>
<dbReference type="EMBL" id="GIFC01005573">
    <property type="protein sequence ID" value="MXU87656.1"/>
    <property type="molecule type" value="Transcribed_RNA"/>
</dbReference>
<proteinExistence type="predicted"/>
<evidence type="ECO:0000313" key="2">
    <source>
        <dbReference type="EMBL" id="MXU87656.1"/>
    </source>
</evidence>
<reference evidence="2" key="1">
    <citation type="submission" date="2019-12" db="EMBL/GenBank/DDBJ databases">
        <title>An insight into the sialome of adult female Ixodes ricinus ticks feeding for 6 days.</title>
        <authorList>
            <person name="Perner J."/>
            <person name="Ribeiro J.M.C."/>
        </authorList>
    </citation>
    <scope>NUCLEOTIDE SEQUENCE</scope>
    <source>
        <strain evidence="2">Semi-engorged</strain>
        <tissue evidence="2">Salivary glands</tissue>
    </source>
</reference>